<dbReference type="GO" id="GO:0002949">
    <property type="term" value="P:tRNA threonylcarbamoyladenosine modification"/>
    <property type="evidence" value="ECO:0007669"/>
    <property type="project" value="InterPro"/>
</dbReference>
<reference evidence="4 5" key="1">
    <citation type="journal article" date="2011" name="J. Bacteriol.">
        <title>Genome sequence of Taylorella equigenitalis MCE9, the causative agent of contagious equine metritis.</title>
        <authorList>
            <person name="Hebert L."/>
            <person name="Moumen B."/>
            <person name="Duquesne F."/>
            <person name="Breuil M.F."/>
            <person name="Laugier C."/>
            <person name="Batto J.M."/>
            <person name="Renault P."/>
            <person name="Petry S."/>
        </authorList>
    </citation>
    <scope>NUCLEOTIDE SEQUENCE [LARGE SCALE GENOMIC DNA]</scope>
    <source>
        <strain evidence="4 5">MCE9</strain>
    </source>
</reference>
<organism evidence="4 5">
    <name type="scientific">Taylorella equigenitalis (strain MCE9)</name>
    <dbReference type="NCBI Taxonomy" id="937774"/>
    <lineage>
        <taxon>Bacteria</taxon>
        <taxon>Pseudomonadati</taxon>
        <taxon>Pseudomonadota</taxon>
        <taxon>Betaproteobacteria</taxon>
        <taxon>Burkholderiales</taxon>
        <taxon>Alcaligenaceae</taxon>
        <taxon>Taylorella</taxon>
    </lineage>
</organism>
<evidence type="ECO:0000256" key="2">
    <source>
        <dbReference type="ARBA" id="ARBA00023315"/>
    </source>
</evidence>
<name>A0A654KHW0_TAYEM</name>
<dbReference type="InterPro" id="IPR043129">
    <property type="entry name" value="ATPase_NBD"/>
</dbReference>
<dbReference type="InterPro" id="IPR050680">
    <property type="entry name" value="YpeA/RimI_acetyltransf"/>
</dbReference>
<evidence type="ECO:0000313" key="4">
    <source>
        <dbReference type="EMBL" id="ADU91990.1"/>
    </source>
</evidence>
<dbReference type="InterPro" id="IPR022496">
    <property type="entry name" value="T6A_TsaB"/>
</dbReference>
<dbReference type="Gene3D" id="3.40.630.30">
    <property type="match status" value="1"/>
</dbReference>
<dbReference type="PROSITE" id="PS51186">
    <property type="entry name" value="GNAT"/>
    <property type="match status" value="1"/>
</dbReference>
<keyword evidence="1" id="KW-0808">Transferase</keyword>
<dbReference type="Gene3D" id="3.30.420.40">
    <property type="match status" value="2"/>
</dbReference>
<dbReference type="InterPro" id="IPR000182">
    <property type="entry name" value="GNAT_dom"/>
</dbReference>
<evidence type="ECO:0000259" key="3">
    <source>
        <dbReference type="PROSITE" id="PS51186"/>
    </source>
</evidence>
<keyword evidence="4" id="KW-0645">Protease</keyword>
<dbReference type="SUPFAM" id="SSF53067">
    <property type="entry name" value="Actin-like ATPase domain"/>
    <property type="match status" value="1"/>
</dbReference>
<evidence type="ECO:0000256" key="1">
    <source>
        <dbReference type="ARBA" id="ARBA00022679"/>
    </source>
</evidence>
<dbReference type="CDD" id="cd04301">
    <property type="entry name" value="NAT_SF"/>
    <property type="match status" value="1"/>
</dbReference>
<keyword evidence="4" id="KW-0378">Hydrolase</keyword>
<dbReference type="PANTHER" id="PTHR43420">
    <property type="entry name" value="ACETYLTRANSFERASE"/>
    <property type="match status" value="1"/>
</dbReference>
<dbReference type="PANTHER" id="PTHR43420:SF44">
    <property type="entry name" value="ACETYLTRANSFERASE YPEA"/>
    <property type="match status" value="1"/>
</dbReference>
<dbReference type="GO" id="GO:0016747">
    <property type="term" value="F:acyltransferase activity, transferring groups other than amino-acyl groups"/>
    <property type="evidence" value="ECO:0007669"/>
    <property type="project" value="InterPro"/>
</dbReference>
<dbReference type="AlphaFoldDB" id="A0A654KHW0"/>
<dbReference type="Pfam" id="PF00583">
    <property type="entry name" value="Acetyltransf_1"/>
    <property type="match status" value="1"/>
</dbReference>
<protein>
    <submittedName>
        <fullName evidence="4">Inactive metal-dependent proteases-like protein</fullName>
    </submittedName>
</protein>
<dbReference type="SUPFAM" id="SSF55729">
    <property type="entry name" value="Acyl-CoA N-acyltransferases (Nat)"/>
    <property type="match status" value="1"/>
</dbReference>
<dbReference type="GO" id="GO:0008233">
    <property type="term" value="F:peptidase activity"/>
    <property type="evidence" value="ECO:0007669"/>
    <property type="project" value="UniProtKB-KW"/>
</dbReference>
<keyword evidence="2" id="KW-0012">Acyltransferase</keyword>
<accession>A0A654KHW0</accession>
<dbReference type="NCBIfam" id="TIGR03725">
    <property type="entry name" value="T6A_YeaZ"/>
    <property type="match status" value="1"/>
</dbReference>
<feature type="domain" description="N-acetyltransferase" evidence="3">
    <location>
        <begin position="279"/>
        <end position="431"/>
    </location>
</feature>
<dbReference type="InterPro" id="IPR000905">
    <property type="entry name" value="Gcp-like_dom"/>
</dbReference>
<dbReference type="Proteomes" id="UP000007472">
    <property type="component" value="Chromosome"/>
</dbReference>
<dbReference type="InterPro" id="IPR016181">
    <property type="entry name" value="Acyl_CoA_acyltransferase"/>
</dbReference>
<dbReference type="GO" id="GO:0006508">
    <property type="term" value="P:proteolysis"/>
    <property type="evidence" value="ECO:0007669"/>
    <property type="project" value="UniProtKB-KW"/>
</dbReference>
<dbReference type="EMBL" id="CP002456">
    <property type="protein sequence ID" value="ADU91990.1"/>
    <property type="molecule type" value="Genomic_DNA"/>
</dbReference>
<proteinExistence type="predicted"/>
<dbReference type="Pfam" id="PF00814">
    <property type="entry name" value="TsaD"/>
    <property type="match status" value="1"/>
</dbReference>
<gene>
    <name evidence="4" type="ordered locus">TEQUI_1066</name>
</gene>
<dbReference type="KEGG" id="teq:TEQUI_1066"/>
<evidence type="ECO:0000313" key="5">
    <source>
        <dbReference type="Proteomes" id="UP000007472"/>
    </source>
</evidence>
<sequence length="431" mass="48843">MYLISIENAVSPASIALDFKDSVHPVEIKLDANLSQSEAMIPAIDSLLNRYKIDKNQLEGVVFSQGPGAFTGIRVAAGIAQGISLGLNIPLIGVNSLESTAFHFAKEIQGFIFVLNDARMDEVYLGGFFVDSAKRLHEVLEPLLLQKDIALPYIDSLMDGLRLQMKMTSEAHHFNDYTLVGDAAEYFPDVKFLYHKTCAIDLIEFAKAPIKNSFTQLGRKNKDNIFEVPLPIYLRKKVAFTSSERKKGYGGNPKSETPEIPQNIMQYSKLAQRFRDAGVVVKPMALEAIDEVHELDVKVHVTPWSRESFYSAFYNDDYKNITLYKDGKLIGVAVQLLYPEESHLMTIGIDSAYRNKGYAKLLMDLMHLYAIDQKFKLKNEHYQQILEVRVTNNSAIELYKKYGYEQIGYRKGYYELPDGTKEDGIVYAKRI</sequence>